<name>A0A8H3FLU8_9LECA</name>
<feature type="compositionally biased region" description="Polar residues" evidence="1">
    <location>
        <begin position="39"/>
        <end position="53"/>
    </location>
</feature>
<comment type="caution">
    <text evidence="2">The sequence shown here is derived from an EMBL/GenBank/DDBJ whole genome shotgun (WGS) entry which is preliminary data.</text>
</comment>
<keyword evidence="3" id="KW-1185">Reference proteome</keyword>
<feature type="compositionally biased region" description="Polar residues" evidence="1">
    <location>
        <begin position="86"/>
        <end position="105"/>
    </location>
</feature>
<gene>
    <name evidence="2" type="ORF">ALECFALPRED_003714</name>
</gene>
<dbReference type="Proteomes" id="UP000664203">
    <property type="component" value="Unassembled WGS sequence"/>
</dbReference>
<feature type="compositionally biased region" description="Basic residues" evidence="1">
    <location>
        <begin position="218"/>
        <end position="228"/>
    </location>
</feature>
<accession>A0A8H3FLU8</accession>
<protein>
    <submittedName>
        <fullName evidence="2">Uncharacterized protein</fullName>
    </submittedName>
</protein>
<feature type="region of interest" description="Disordered" evidence="1">
    <location>
        <begin position="1"/>
        <end position="105"/>
    </location>
</feature>
<sequence>MPPFRNPFNKKPPVVNGLPTIANENLRPSLGVRGDQASDKSSYTGSRASSSLSIKPRKETTEYKLSVVNDSGVYLPPSPPEKKSFWQKSPTSTMSSNHRSMLNENEPFSISRESFDSYRRSFDISARSPVYPHESTTARQSLDSTMSRPSRSAVKSDSFSRPEPTTEDEEEFEGSFEDVGLNDEGKQPPKKKSIFARFGDNSETPVTGDPPRPTSSHRGFHLPGRKRGQSLGQGAELGDIDRPVANGNDDGIVR</sequence>
<evidence type="ECO:0000313" key="3">
    <source>
        <dbReference type="Proteomes" id="UP000664203"/>
    </source>
</evidence>
<dbReference type="OrthoDB" id="5397330at2759"/>
<feature type="compositionally biased region" description="Polar residues" evidence="1">
    <location>
        <begin position="134"/>
        <end position="159"/>
    </location>
</feature>
<dbReference type="EMBL" id="CAJPDR010000228">
    <property type="protein sequence ID" value="CAF9927462.1"/>
    <property type="molecule type" value="Genomic_DNA"/>
</dbReference>
<organism evidence="2 3">
    <name type="scientific">Alectoria fallacina</name>
    <dbReference type="NCBI Taxonomy" id="1903189"/>
    <lineage>
        <taxon>Eukaryota</taxon>
        <taxon>Fungi</taxon>
        <taxon>Dikarya</taxon>
        <taxon>Ascomycota</taxon>
        <taxon>Pezizomycotina</taxon>
        <taxon>Lecanoromycetes</taxon>
        <taxon>OSLEUM clade</taxon>
        <taxon>Lecanoromycetidae</taxon>
        <taxon>Lecanorales</taxon>
        <taxon>Lecanorineae</taxon>
        <taxon>Parmeliaceae</taxon>
        <taxon>Alectoria</taxon>
    </lineage>
</organism>
<dbReference type="AlphaFoldDB" id="A0A8H3FLU8"/>
<evidence type="ECO:0000313" key="2">
    <source>
        <dbReference type="EMBL" id="CAF9927462.1"/>
    </source>
</evidence>
<proteinExistence type="predicted"/>
<feature type="compositionally biased region" description="Acidic residues" evidence="1">
    <location>
        <begin position="165"/>
        <end position="176"/>
    </location>
</feature>
<feature type="compositionally biased region" description="Low complexity" evidence="1">
    <location>
        <begin position="1"/>
        <end position="13"/>
    </location>
</feature>
<reference evidence="2" key="1">
    <citation type="submission" date="2021-03" db="EMBL/GenBank/DDBJ databases">
        <authorList>
            <person name="Tagirdzhanova G."/>
        </authorList>
    </citation>
    <scope>NUCLEOTIDE SEQUENCE</scope>
</reference>
<feature type="region of interest" description="Disordered" evidence="1">
    <location>
        <begin position="124"/>
        <end position="254"/>
    </location>
</feature>
<evidence type="ECO:0000256" key="1">
    <source>
        <dbReference type="SAM" id="MobiDB-lite"/>
    </source>
</evidence>